<keyword evidence="5" id="KW-1185">Reference proteome</keyword>
<evidence type="ECO:0000259" key="3">
    <source>
        <dbReference type="SMART" id="SM00852"/>
    </source>
</evidence>
<sequence>MMRVGIICMSDKGSKGEREDLSTKVIIECVEEFGYEVIVTDLIPDEEDIIAGKLLEITERGDVDLILTTGGTGFSPRDVTPEATLKVIERLTPGIPEAMRAFSLKITNRGMLSRGVAGIRKNTLIINLPGSPKAVREILEYILEPVHHGLEILLKQTGDCARK</sequence>
<accession>A0ABX9KLB2</accession>
<evidence type="ECO:0000256" key="2">
    <source>
        <dbReference type="ARBA" id="ARBA00023150"/>
    </source>
</evidence>
<dbReference type="InterPro" id="IPR036425">
    <property type="entry name" value="MoaB/Mog-like_dom_sf"/>
</dbReference>
<dbReference type="PANTHER" id="PTHR43764">
    <property type="entry name" value="MOLYBDENUM COFACTOR BIOSYNTHESIS"/>
    <property type="match status" value="1"/>
</dbReference>
<gene>
    <name evidence="4" type="ORF">DYH56_01025</name>
</gene>
<keyword evidence="2" id="KW-0501">Molybdenum cofactor biosynthesis</keyword>
<dbReference type="NCBIfam" id="TIGR00177">
    <property type="entry name" value="molyb_syn"/>
    <property type="match status" value="1"/>
</dbReference>
<dbReference type="Gene3D" id="3.40.980.10">
    <property type="entry name" value="MoaB/Mog-like domain"/>
    <property type="match status" value="1"/>
</dbReference>
<name>A0ABX9KLB2_9FUSO</name>
<dbReference type="InterPro" id="IPR051920">
    <property type="entry name" value="MPT_Adenylyltrnsfr/MoaC-Rel"/>
</dbReference>
<dbReference type="SUPFAM" id="SSF53218">
    <property type="entry name" value="Molybdenum cofactor biosynthesis proteins"/>
    <property type="match status" value="1"/>
</dbReference>
<organism evidence="4 5">
    <name type="scientific">Psychrilyobacter piezotolerans</name>
    <dbReference type="NCBI Taxonomy" id="2293438"/>
    <lineage>
        <taxon>Bacteria</taxon>
        <taxon>Fusobacteriati</taxon>
        <taxon>Fusobacteriota</taxon>
        <taxon>Fusobacteriia</taxon>
        <taxon>Fusobacteriales</taxon>
        <taxon>Fusobacteriaceae</taxon>
        <taxon>Psychrilyobacter</taxon>
    </lineage>
</organism>
<dbReference type="Proteomes" id="UP000263486">
    <property type="component" value="Unassembled WGS sequence"/>
</dbReference>
<dbReference type="Pfam" id="PF00994">
    <property type="entry name" value="MoCF_biosynth"/>
    <property type="match status" value="1"/>
</dbReference>
<dbReference type="PANTHER" id="PTHR43764:SF1">
    <property type="entry name" value="MOLYBDOPTERIN MOLYBDOTRANSFERASE"/>
    <property type="match status" value="1"/>
</dbReference>
<feature type="domain" description="MoaB/Mog" evidence="3">
    <location>
        <begin position="5"/>
        <end position="149"/>
    </location>
</feature>
<comment type="caution">
    <text evidence="4">The sequence shown here is derived from an EMBL/GenBank/DDBJ whole genome shotgun (WGS) entry which is preliminary data.</text>
</comment>
<dbReference type="CDD" id="cd00886">
    <property type="entry name" value="MogA_MoaB"/>
    <property type="match status" value="1"/>
</dbReference>
<dbReference type="EMBL" id="QUAJ01000001">
    <property type="protein sequence ID" value="REI43343.1"/>
    <property type="molecule type" value="Genomic_DNA"/>
</dbReference>
<evidence type="ECO:0000313" key="4">
    <source>
        <dbReference type="EMBL" id="REI43343.1"/>
    </source>
</evidence>
<evidence type="ECO:0000313" key="5">
    <source>
        <dbReference type="Proteomes" id="UP000263486"/>
    </source>
</evidence>
<comment type="pathway">
    <text evidence="1">Cofactor biosynthesis; molybdopterin biosynthesis.</text>
</comment>
<dbReference type="PROSITE" id="PS01078">
    <property type="entry name" value="MOCF_BIOSYNTHESIS_1"/>
    <property type="match status" value="1"/>
</dbReference>
<dbReference type="SMART" id="SM00852">
    <property type="entry name" value="MoCF_biosynth"/>
    <property type="match status" value="1"/>
</dbReference>
<reference evidence="4 5" key="1">
    <citation type="submission" date="2018-08" db="EMBL/GenBank/DDBJ databases">
        <title>Draft genome sequence of Psychrilyobacter sp. strain SD5 isolated from Black Sea water.</title>
        <authorList>
            <person name="Yadav S."/>
            <person name="Villanueva L."/>
            <person name="Damste J.S.S."/>
        </authorList>
    </citation>
    <scope>NUCLEOTIDE SEQUENCE [LARGE SCALE GENOMIC DNA]</scope>
    <source>
        <strain evidence="4 5">SD5</strain>
    </source>
</reference>
<protein>
    <submittedName>
        <fullName evidence="4">MogA/MoaB family molybdenum cofactor biosynthesis protein</fullName>
    </submittedName>
</protein>
<dbReference type="InterPro" id="IPR001453">
    <property type="entry name" value="MoaB/Mog_dom"/>
</dbReference>
<dbReference type="InterPro" id="IPR008284">
    <property type="entry name" value="MoCF_biosynth_CS"/>
</dbReference>
<proteinExistence type="predicted"/>
<evidence type="ECO:0000256" key="1">
    <source>
        <dbReference type="ARBA" id="ARBA00005046"/>
    </source>
</evidence>